<dbReference type="AlphaFoldDB" id="A0A9N8QUJ1"/>
<feature type="region of interest" description="Disordered" evidence="1">
    <location>
        <begin position="102"/>
        <end position="121"/>
    </location>
</feature>
<comment type="caution">
    <text evidence="2">The sequence shown here is derived from an EMBL/GenBank/DDBJ whole genome shotgun (WGS) entry which is preliminary data.</text>
</comment>
<name>A0A9N8QUJ1_9BURK</name>
<reference evidence="2" key="1">
    <citation type="submission" date="2021-02" db="EMBL/GenBank/DDBJ databases">
        <authorList>
            <person name="Vanwijnsberghe S."/>
        </authorList>
    </citation>
    <scope>NUCLEOTIDE SEQUENCE</scope>
    <source>
        <strain evidence="2">R-70211</strain>
    </source>
</reference>
<accession>A0A9N8QUJ1</accession>
<keyword evidence="3" id="KW-1185">Reference proteome</keyword>
<feature type="region of interest" description="Disordered" evidence="1">
    <location>
        <begin position="26"/>
        <end position="77"/>
    </location>
</feature>
<evidence type="ECO:0000256" key="1">
    <source>
        <dbReference type="SAM" id="MobiDB-lite"/>
    </source>
</evidence>
<sequence>MRSQRHAHLHVHLRAHLQTELQTETPIPAEKPGDGIETRHAVRPEGSPPPRRKCPWGIGRRCAASDPNSGKRNGLNDKASRKMEVWRPAIRGPAIRRPATRGPAIRRPAVGGRARQRALRPRQEKSAVIVMSLCRPAFGWNVPDNAPPRRIAARGMKNSGRRRRVYCEHVRLPPSGPDSANISTVRHSGNSLMPRQLPVVTRHSALSRSRVWLKIVFDVMALTPPDSQLA</sequence>
<proteinExistence type="predicted"/>
<feature type="compositionally biased region" description="Basic and acidic residues" evidence="1">
    <location>
        <begin position="31"/>
        <end position="43"/>
    </location>
</feature>
<protein>
    <submittedName>
        <fullName evidence="2">Uncharacterized protein</fullName>
    </submittedName>
</protein>
<evidence type="ECO:0000313" key="3">
    <source>
        <dbReference type="Proteomes" id="UP000675121"/>
    </source>
</evidence>
<dbReference type="Proteomes" id="UP000675121">
    <property type="component" value="Unassembled WGS sequence"/>
</dbReference>
<organism evidence="2 3">
    <name type="scientific">Paraburkholderia domus</name>
    <dbReference type="NCBI Taxonomy" id="2793075"/>
    <lineage>
        <taxon>Bacteria</taxon>
        <taxon>Pseudomonadati</taxon>
        <taxon>Pseudomonadota</taxon>
        <taxon>Betaproteobacteria</taxon>
        <taxon>Burkholderiales</taxon>
        <taxon>Burkholderiaceae</taxon>
        <taxon>Paraburkholderia</taxon>
    </lineage>
</organism>
<evidence type="ECO:0000313" key="2">
    <source>
        <dbReference type="EMBL" id="CAE6871165.1"/>
    </source>
</evidence>
<dbReference type="EMBL" id="CAJNAS010000002">
    <property type="protein sequence ID" value="CAE6871165.1"/>
    <property type="molecule type" value="Genomic_DNA"/>
</dbReference>
<gene>
    <name evidence="2" type="ORF">R70211_01259</name>
</gene>